<dbReference type="PROSITE" id="PS50090">
    <property type="entry name" value="MYB_LIKE"/>
    <property type="match status" value="2"/>
</dbReference>
<feature type="domain" description="Myb-like" evidence="2">
    <location>
        <begin position="551"/>
        <end position="599"/>
    </location>
</feature>
<keyword evidence="4" id="KW-1185">Reference proteome</keyword>
<feature type="compositionally biased region" description="Polar residues" evidence="1">
    <location>
        <begin position="298"/>
        <end position="307"/>
    </location>
</feature>
<evidence type="ECO:0000313" key="3">
    <source>
        <dbReference type="EMBL" id="KAK7408619.1"/>
    </source>
</evidence>
<feature type="region of interest" description="Disordered" evidence="1">
    <location>
        <begin position="444"/>
        <end position="495"/>
    </location>
</feature>
<reference evidence="3 4" key="1">
    <citation type="journal article" date="2025" name="Microbiol. Resour. Announc.">
        <title>Draft genome sequences for Neonectria magnoliae and Neonectria punicea, canker pathogens of Liriodendron tulipifera and Acer saccharum in West Virginia.</title>
        <authorList>
            <person name="Petronek H.M."/>
            <person name="Kasson M.T."/>
            <person name="Metheny A.M."/>
            <person name="Stauder C.M."/>
            <person name="Lovett B."/>
            <person name="Lynch S.C."/>
            <person name="Garnas J.R."/>
            <person name="Kasson L.R."/>
            <person name="Stajich J.E."/>
        </authorList>
    </citation>
    <scope>NUCLEOTIDE SEQUENCE [LARGE SCALE GENOMIC DNA]</scope>
    <source>
        <strain evidence="3 4">NRRL 64653</strain>
    </source>
</reference>
<dbReference type="InterPro" id="IPR001005">
    <property type="entry name" value="SANT/Myb"/>
</dbReference>
<protein>
    <recommendedName>
        <fullName evidence="2">Myb-like domain-containing protein</fullName>
    </recommendedName>
</protein>
<comment type="caution">
    <text evidence="3">The sequence shown here is derived from an EMBL/GenBank/DDBJ whole genome shotgun (WGS) entry which is preliminary data.</text>
</comment>
<dbReference type="Proteomes" id="UP001498476">
    <property type="component" value="Unassembled WGS sequence"/>
</dbReference>
<dbReference type="CDD" id="cd00167">
    <property type="entry name" value="SANT"/>
    <property type="match status" value="1"/>
</dbReference>
<feature type="region of interest" description="Disordered" evidence="1">
    <location>
        <begin position="205"/>
        <end position="327"/>
    </location>
</feature>
<evidence type="ECO:0000313" key="4">
    <source>
        <dbReference type="Proteomes" id="UP001498476"/>
    </source>
</evidence>
<dbReference type="EMBL" id="JAZAVJ010000180">
    <property type="protein sequence ID" value="KAK7408619.1"/>
    <property type="molecule type" value="Genomic_DNA"/>
</dbReference>
<proteinExistence type="predicted"/>
<accession>A0ABR1GT11</accession>
<feature type="compositionally biased region" description="Low complexity" evidence="1">
    <location>
        <begin position="474"/>
        <end position="488"/>
    </location>
</feature>
<dbReference type="Gene3D" id="1.10.10.60">
    <property type="entry name" value="Homeodomain-like"/>
    <property type="match status" value="1"/>
</dbReference>
<organism evidence="3 4">
    <name type="scientific">Neonectria punicea</name>
    <dbReference type="NCBI Taxonomy" id="979145"/>
    <lineage>
        <taxon>Eukaryota</taxon>
        <taxon>Fungi</taxon>
        <taxon>Dikarya</taxon>
        <taxon>Ascomycota</taxon>
        <taxon>Pezizomycotina</taxon>
        <taxon>Sordariomycetes</taxon>
        <taxon>Hypocreomycetidae</taxon>
        <taxon>Hypocreales</taxon>
        <taxon>Nectriaceae</taxon>
        <taxon>Neonectria</taxon>
    </lineage>
</organism>
<gene>
    <name evidence="3" type="ORF">QQX98_009221</name>
</gene>
<feature type="region of interest" description="Disordered" evidence="1">
    <location>
        <begin position="16"/>
        <end position="39"/>
    </location>
</feature>
<feature type="compositionally biased region" description="Polar residues" evidence="1">
    <location>
        <begin position="274"/>
        <end position="285"/>
    </location>
</feature>
<evidence type="ECO:0000259" key="2">
    <source>
        <dbReference type="PROSITE" id="PS50090"/>
    </source>
</evidence>
<feature type="compositionally biased region" description="Polar residues" evidence="1">
    <location>
        <begin position="216"/>
        <end position="225"/>
    </location>
</feature>
<feature type="domain" description="Myb-like" evidence="2">
    <location>
        <begin position="505"/>
        <end position="548"/>
    </location>
</feature>
<name>A0ABR1GT11_9HYPO</name>
<sequence length="604" mass="66435">MAFKFQESLDVQSFEKRYQEKESRRAQRHVQKAQESSKHLQERLGLFRGTSPLPQACDAPVTSQAYNLDVSSPPADSGLFTIGTALNMTGSHNLPIPTTPISADGHGIVLGSEPLAWGFGTANGYVTEVDASLFDGGVARAAVVPPPEPTMIPLSTLTAEDAASWKGSRAPSETNNAVTEECSEPHLSKTSTMEVLIRARPPHEATQYASVPNYPTPSSNHSQMSEEPPKNTFARRKRVHRTACSDVEALRDTEDDDGGDFAGGIPPSKRQRDSTAISHQNNSFNREALASPPADQKPVSSRPTNQDVVRRGSLGASARVPNLHQTPAARLRARVSSSYISQPFAPTVPQKASDASAGSCIIAAAQTQACTNCGVDRAYLLRLSQNILRWADLPDNESVEASLTSGISLSPRDRETIMLRLAHGKLRDYILGSLCGDAKGPLAEESRWPQSVRAPSETAHSFFPSMDKVAQCPNADDTGSDTSDATGDTNDDSQEFDKVQIKLSKPRGRRVRWSEDEEARLQECVMKGMEWRQIATELNRSESGVQQHCRLMEQRGKPWSQLEDRRLRAYKMESMKWSEIAEKLKRPKDSVVLHWHTMPQKKET</sequence>
<feature type="compositionally biased region" description="Basic and acidic residues" evidence="1">
    <location>
        <begin position="16"/>
        <end position="25"/>
    </location>
</feature>
<evidence type="ECO:0000256" key="1">
    <source>
        <dbReference type="SAM" id="MobiDB-lite"/>
    </source>
</evidence>
<dbReference type="SMART" id="SM00717">
    <property type="entry name" value="SANT"/>
    <property type="match status" value="2"/>
</dbReference>
<feature type="region of interest" description="Disordered" evidence="1">
    <location>
        <begin position="164"/>
        <end position="191"/>
    </location>
</feature>